<feature type="chain" id="PRO_5031528456" description="Sulfatase N-terminal domain-containing protein" evidence="7">
    <location>
        <begin position="26"/>
        <end position="598"/>
    </location>
</feature>
<keyword evidence="4 7" id="KW-0732">Signal</keyword>
<evidence type="ECO:0000256" key="1">
    <source>
        <dbReference type="ARBA" id="ARBA00001913"/>
    </source>
</evidence>
<name>A0A7S2YWJ4_9CHLO</name>
<organism evidence="9">
    <name type="scientific">Pycnococcus provasolii</name>
    <dbReference type="NCBI Taxonomy" id="41880"/>
    <lineage>
        <taxon>Eukaryota</taxon>
        <taxon>Viridiplantae</taxon>
        <taxon>Chlorophyta</taxon>
        <taxon>Pseudoscourfieldiophyceae</taxon>
        <taxon>Pseudoscourfieldiales</taxon>
        <taxon>Pycnococcaceae</taxon>
        <taxon>Pycnococcus</taxon>
    </lineage>
</organism>
<evidence type="ECO:0000256" key="3">
    <source>
        <dbReference type="ARBA" id="ARBA00022723"/>
    </source>
</evidence>
<evidence type="ECO:0000256" key="7">
    <source>
        <dbReference type="SAM" id="SignalP"/>
    </source>
</evidence>
<keyword evidence="3" id="KW-0479">Metal-binding</keyword>
<feature type="signal peptide" evidence="7">
    <location>
        <begin position="1"/>
        <end position="25"/>
    </location>
</feature>
<dbReference type="InterPro" id="IPR000917">
    <property type="entry name" value="Sulfatase_N"/>
</dbReference>
<evidence type="ECO:0000313" key="9">
    <source>
        <dbReference type="EMBL" id="CAE0009497.1"/>
    </source>
</evidence>
<dbReference type="InterPro" id="IPR017850">
    <property type="entry name" value="Alkaline_phosphatase_core_sf"/>
</dbReference>
<dbReference type="InterPro" id="IPR050738">
    <property type="entry name" value="Sulfatase"/>
</dbReference>
<feature type="domain" description="Sulfatase N-terminal" evidence="8">
    <location>
        <begin position="83"/>
        <end position="433"/>
    </location>
</feature>
<comment type="similarity">
    <text evidence="2">Belongs to the sulfatase family.</text>
</comment>
<keyword evidence="5" id="KW-0378">Hydrolase</keyword>
<dbReference type="Pfam" id="PF00884">
    <property type="entry name" value="Sulfatase"/>
    <property type="match status" value="1"/>
</dbReference>
<dbReference type="EMBL" id="HBHV01001526">
    <property type="protein sequence ID" value="CAE0009497.1"/>
    <property type="molecule type" value="Transcribed_RNA"/>
</dbReference>
<protein>
    <recommendedName>
        <fullName evidence="8">Sulfatase N-terminal domain-containing protein</fullName>
    </recommendedName>
</protein>
<dbReference type="SUPFAM" id="SSF53649">
    <property type="entry name" value="Alkaline phosphatase-like"/>
    <property type="match status" value="1"/>
</dbReference>
<keyword evidence="6" id="KW-0106">Calcium</keyword>
<dbReference type="GO" id="GO:0046872">
    <property type="term" value="F:metal ion binding"/>
    <property type="evidence" value="ECO:0007669"/>
    <property type="project" value="UniProtKB-KW"/>
</dbReference>
<evidence type="ECO:0000256" key="4">
    <source>
        <dbReference type="ARBA" id="ARBA00022729"/>
    </source>
</evidence>
<dbReference type="Gene3D" id="3.40.720.10">
    <property type="entry name" value="Alkaline Phosphatase, subunit A"/>
    <property type="match status" value="1"/>
</dbReference>
<dbReference type="GO" id="GO:0004065">
    <property type="term" value="F:arylsulfatase activity"/>
    <property type="evidence" value="ECO:0007669"/>
    <property type="project" value="TreeGrafter"/>
</dbReference>
<dbReference type="PANTHER" id="PTHR42693">
    <property type="entry name" value="ARYLSULFATASE FAMILY MEMBER"/>
    <property type="match status" value="1"/>
</dbReference>
<accession>A0A7S2YWJ4</accession>
<dbReference type="AlphaFoldDB" id="A0A7S2YWJ4"/>
<proteinExistence type="inferred from homology"/>
<evidence type="ECO:0000256" key="2">
    <source>
        <dbReference type="ARBA" id="ARBA00008779"/>
    </source>
</evidence>
<evidence type="ECO:0000259" key="8">
    <source>
        <dbReference type="Pfam" id="PF00884"/>
    </source>
</evidence>
<comment type="cofactor">
    <cofactor evidence="1">
        <name>Ca(2+)</name>
        <dbReference type="ChEBI" id="CHEBI:29108"/>
    </cofactor>
</comment>
<evidence type="ECO:0000256" key="5">
    <source>
        <dbReference type="ARBA" id="ARBA00022801"/>
    </source>
</evidence>
<dbReference type="Gene3D" id="3.30.1120.10">
    <property type="match status" value="1"/>
</dbReference>
<gene>
    <name evidence="9" type="ORF">PPRO1316_LOCUS1057</name>
</gene>
<reference evidence="9" key="1">
    <citation type="submission" date="2021-01" db="EMBL/GenBank/DDBJ databases">
        <authorList>
            <person name="Corre E."/>
            <person name="Pelletier E."/>
            <person name="Niang G."/>
            <person name="Scheremetjew M."/>
            <person name="Finn R."/>
            <person name="Kale V."/>
            <person name="Holt S."/>
            <person name="Cochrane G."/>
            <person name="Meng A."/>
            <person name="Brown T."/>
            <person name="Cohen L."/>
        </authorList>
    </citation>
    <scope>NUCLEOTIDE SEQUENCE</scope>
    <source>
        <strain evidence="9">RCC2336</strain>
    </source>
</reference>
<dbReference type="PANTHER" id="PTHR42693:SF42">
    <property type="entry name" value="ARYLSULFATASE G"/>
    <property type="match status" value="1"/>
</dbReference>
<sequence length="598" mass="66687">MHVVVAVVVSLTSFFVATTTHTADAQQQNQTSSENGGGGGVVMGNIIHDAEYYIVEAQNRQKWKEQDERVAEKLDDSTAGRRPNIIHFMWDDQPFGAVGIPAMQDYRGYSTPNLNKQAEEGVIFTRMYTEPSCTPTRSAALTGQLARRTGVYEVGFGVEYVGFPEDTTTIGDVMRCGNYTTGFFGKAHVGDMSSSYLHKRGFDEAFVSVYNQVSSVWNPIEERQNKVIGLSPSVLAKENYTMDKTFVPGWDDRWVFFYEGNVTDGKTREWCGTSRACYDAFDEEAKNRAFKFIRRAVEEDKPFYVAWWPLWMDLGSNSPNKTFESVQRGMVGEGYENFLDPAFGELMDLLEELNVKNNTLVVSMSDNGPMTHNPPPGMGMGEGVFRGGKGDFLEGGVRVSAQASWPDVIPPGSRAHDMIHVTDLYTTFAKLGGGSALDCIPTDRIIDGIDQTALLVEGDSNGRRDHVFIYVGPELGASVKNQYKMHWRSSDPLQAASGITSVFELYNDPREVSPMVVEGLHFKEPFKRMRARHDLWIEKYPHAKTNKGPAFTDIENAREETRELTSNAPVDLGDLPFDVNAFMTYELPFDASGARDGM</sequence>
<evidence type="ECO:0000256" key="6">
    <source>
        <dbReference type="ARBA" id="ARBA00022837"/>
    </source>
</evidence>